<proteinExistence type="predicted"/>
<dbReference type="EMBL" id="CDMY01000392">
    <property type="protein sequence ID" value="CEM09075.1"/>
    <property type="molecule type" value="Genomic_DNA"/>
</dbReference>
<evidence type="ECO:0000313" key="2">
    <source>
        <dbReference type="Proteomes" id="UP000041254"/>
    </source>
</evidence>
<name>A0A0G4F9Y3_VITBC</name>
<dbReference type="PhylomeDB" id="A0A0G4F9Y3"/>
<protein>
    <submittedName>
        <fullName evidence="1">Uncharacterized protein</fullName>
    </submittedName>
</protein>
<dbReference type="VEuPathDB" id="CryptoDB:Vbra_14768"/>
<gene>
    <name evidence="1" type="ORF">Vbra_14768</name>
</gene>
<accession>A0A0G4F9Y3</accession>
<keyword evidence="2" id="KW-1185">Reference proteome</keyword>
<evidence type="ECO:0000313" key="1">
    <source>
        <dbReference type="EMBL" id="CEM09075.1"/>
    </source>
</evidence>
<reference evidence="1 2" key="1">
    <citation type="submission" date="2014-11" db="EMBL/GenBank/DDBJ databases">
        <authorList>
            <person name="Zhu J."/>
            <person name="Qi W."/>
            <person name="Song R."/>
        </authorList>
    </citation>
    <scope>NUCLEOTIDE SEQUENCE [LARGE SCALE GENOMIC DNA]</scope>
</reference>
<dbReference type="Proteomes" id="UP000041254">
    <property type="component" value="Unassembled WGS sequence"/>
</dbReference>
<organism evidence="1 2">
    <name type="scientific">Vitrella brassicaformis (strain CCMP3155)</name>
    <dbReference type="NCBI Taxonomy" id="1169540"/>
    <lineage>
        <taxon>Eukaryota</taxon>
        <taxon>Sar</taxon>
        <taxon>Alveolata</taxon>
        <taxon>Colpodellida</taxon>
        <taxon>Vitrellaceae</taxon>
        <taxon>Vitrella</taxon>
    </lineage>
</organism>
<dbReference type="AlphaFoldDB" id="A0A0G4F9Y3"/>
<sequence length="698" mass="77452">MELESRTDAVALLGRVLGFRDRYENVVQKLNQLHQQAAEVLTLKESKERTLGKEMCPNVAKMVCLDFERFKTLLSKMDPARGVTPDTQAILIGFAQQKLTAMKHNLLQDSVPPLLLTMPEGLLYDSLGPLVGTEALIGGLARAHSSFLGPSHDPHMHTTITFTADRAINLTEGQLQAWRPWVAKTKRAVVRCQMTDGMAKLIEGTRNRLESLVADTTSTVRHRVAPVNEGESGAAFPRLKTVVVGGSWASVSWRRKWRLRSLAAVELRKRSMQEETADDNEPGDHDEDETYGRAWLEWCDSPPNVILSPPFAWDACEAMDLVMPSPVKKVTSFKITTNLPDSDPWMDLDNFTWLRSVGAIEAAINVKQITPPIIHSLSVVHRCCVHPDGEEDYSSSSFDFPFTLLMQPNRSMRLIYDMEAYSLASSTLTLVASLATSVTFPTSLSQDAILQAFYSMLPKLVFSSARTLTLQPARDTDSPLPQPLLFNLGRVFPKVRCIDLGKAEQLGEEAVTTAIDHLPSLQLIYIYISAQLLEEDWSLWEGDDDQLWAELPNWAESDHSEAVASAGKAGGGEKGDSGIEHRIRCISVYFSALSWLEEPDEVPDFTYLWGACLKAIATLPNLERIALRTDIEFPLGALHGCGSACVCGCVCERRLSRLGFAVVQTGPWSVEFCREGLPVPDGQLLITDYFPSSNEMRD</sequence>
<dbReference type="InParanoid" id="A0A0G4F9Y3"/>